<dbReference type="InterPro" id="IPR036291">
    <property type="entry name" value="NAD(P)-bd_dom_sf"/>
</dbReference>
<organism evidence="6 7">
    <name type="scientific">Sphingomonas tagetis</name>
    <dbReference type="NCBI Taxonomy" id="2949092"/>
    <lineage>
        <taxon>Bacteria</taxon>
        <taxon>Pseudomonadati</taxon>
        <taxon>Pseudomonadota</taxon>
        <taxon>Alphaproteobacteria</taxon>
        <taxon>Sphingomonadales</taxon>
        <taxon>Sphingomonadaceae</taxon>
        <taxon>Sphingomonas</taxon>
    </lineage>
</organism>
<evidence type="ECO:0000256" key="2">
    <source>
        <dbReference type="ARBA" id="ARBA00023027"/>
    </source>
</evidence>
<evidence type="ECO:0000313" key="7">
    <source>
        <dbReference type="Proteomes" id="UP001139451"/>
    </source>
</evidence>
<dbReference type="RefSeq" id="WP_254292862.1">
    <property type="nucleotide sequence ID" value="NZ_JAMLDX010000006.1"/>
</dbReference>
<dbReference type="InterPro" id="IPR006140">
    <property type="entry name" value="D-isomer_DH_NAD-bd"/>
</dbReference>
<evidence type="ECO:0000313" key="6">
    <source>
        <dbReference type="EMBL" id="MCP3730729.1"/>
    </source>
</evidence>
<evidence type="ECO:0000256" key="3">
    <source>
        <dbReference type="RuleBase" id="RU003719"/>
    </source>
</evidence>
<accession>A0A9X2HN42</accession>
<dbReference type="InterPro" id="IPR006139">
    <property type="entry name" value="D-isomer_2_OHA_DH_cat_dom"/>
</dbReference>
<protein>
    <submittedName>
        <fullName evidence="6">D-2-hydroxyacid dehydrogenase</fullName>
    </submittedName>
</protein>
<dbReference type="PANTHER" id="PTHR43333:SF1">
    <property type="entry name" value="D-ISOMER SPECIFIC 2-HYDROXYACID DEHYDROGENASE NAD-BINDING DOMAIN-CONTAINING PROTEIN"/>
    <property type="match status" value="1"/>
</dbReference>
<sequence length="311" mass="33647">MKAVLPALARPLIEAQLPAGLDLHWFASHEEAEAMIADADLAWVDMRRPEWTGATAAKGAKLKWLSTIYAGIDAFDTDLLRQRGTILTNGVGINAIPVAEYAVLGMLAAAKRFDAVVRMADRHEWPAAAPGVSELYQSRALIVGYGTIGRLIGERLQAFGVEVTGVTRSGRDGTLTPDQWRARVGDHDWLILAAPSTADTNAMIGAAELSAMKLGAWLINIARGDMVDQPALIAALESRRIGGAFLDVTDPEPLPPEHPLWGAPNTIHSMHLSGRSTSRMFTRPTALFIENVHLFVAGKPMRNMVDLDVGY</sequence>
<proteinExistence type="inferred from homology"/>
<dbReference type="SUPFAM" id="SSF51735">
    <property type="entry name" value="NAD(P)-binding Rossmann-fold domains"/>
    <property type="match status" value="1"/>
</dbReference>
<dbReference type="Pfam" id="PF02826">
    <property type="entry name" value="2-Hacid_dh_C"/>
    <property type="match status" value="1"/>
</dbReference>
<dbReference type="GO" id="GO:0051287">
    <property type="term" value="F:NAD binding"/>
    <property type="evidence" value="ECO:0007669"/>
    <property type="project" value="InterPro"/>
</dbReference>
<evidence type="ECO:0000259" key="4">
    <source>
        <dbReference type="Pfam" id="PF00389"/>
    </source>
</evidence>
<keyword evidence="7" id="KW-1185">Reference proteome</keyword>
<dbReference type="PANTHER" id="PTHR43333">
    <property type="entry name" value="2-HACID_DH_C DOMAIN-CONTAINING PROTEIN"/>
    <property type="match status" value="1"/>
</dbReference>
<comment type="similarity">
    <text evidence="3">Belongs to the D-isomer specific 2-hydroxyacid dehydrogenase family.</text>
</comment>
<feature type="domain" description="D-isomer specific 2-hydroxyacid dehydrogenase catalytic" evidence="4">
    <location>
        <begin position="22"/>
        <end position="305"/>
    </location>
</feature>
<dbReference type="EMBL" id="JAMLDX010000006">
    <property type="protein sequence ID" value="MCP3730729.1"/>
    <property type="molecule type" value="Genomic_DNA"/>
</dbReference>
<dbReference type="AlphaFoldDB" id="A0A9X2HN42"/>
<evidence type="ECO:0000256" key="1">
    <source>
        <dbReference type="ARBA" id="ARBA00023002"/>
    </source>
</evidence>
<evidence type="ECO:0000259" key="5">
    <source>
        <dbReference type="Pfam" id="PF02826"/>
    </source>
</evidence>
<dbReference type="GO" id="GO:0016616">
    <property type="term" value="F:oxidoreductase activity, acting on the CH-OH group of donors, NAD or NADP as acceptor"/>
    <property type="evidence" value="ECO:0007669"/>
    <property type="project" value="InterPro"/>
</dbReference>
<dbReference type="SUPFAM" id="SSF52283">
    <property type="entry name" value="Formate/glycerate dehydrogenase catalytic domain-like"/>
    <property type="match status" value="1"/>
</dbReference>
<dbReference type="Gene3D" id="3.40.50.720">
    <property type="entry name" value="NAD(P)-binding Rossmann-like Domain"/>
    <property type="match status" value="2"/>
</dbReference>
<comment type="caution">
    <text evidence="6">The sequence shown here is derived from an EMBL/GenBank/DDBJ whole genome shotgun (WGS) entry which is preliminary data.</text>
</comment>
<dbReference type="Pfam" id="PF00389">
    <property type="entry name" value="2-Hacid_dh"/>
    <property type="match status" value="1"/>
</dbReference>
<keyword evidence="1 3" id="KW-0560">Oxidoreductase</keyword>
<dbReference type="Proteomes" id="UP001139451">
    <property type="component" value="Unassembled WGS sequence"/>
</dbReference>
<reference evidence="6" key="1">
    <citation type="submission" date="2022-05" db="EMBL/GenBank/DDBJ databases">
        <title>Sphingomonas sp. strain MG17 Genome sequencing and assembly.</title>
        <authorList>
            <person name="Kim I."/>
        </authorList>
    </citation>
    <scope>NUCLEOTIDE SEQUENCE</scope>
    <source>
        <strain evidence="6">MG17</strain>
    </source>
</reference>
<feature type="domain" description="D-isomer specific 2-hydroxyacid dehydrogenase NAD-binding" evidence="5">
    <location>
        <begin position="106"/>
        <end position="272"/>
    </location>
</feature>
<keyword evidence="2" id="KW-0520">NAD</keyword>
<gene>
    <name evidence="6" type="ORF">M9978_09840</name>
</gene>
<name>A0A9X2HN42_9SPHN</name>